<gene>
    <name evidence="2" type="ORF">H9943_08255</name>
</gene>
<evidence type="ECO:0000313" key="3">
    <source>
        <dbReference type="Proteomes" id="UP000824209"/>
    </source>
</evidence>
<dbReference type="InterPro" id="IPR051162">
    <property type="entry name" value="T4SS_component"/>
</dbReference>
<sequence length="647" mass="73774">MLAVYFGTLRQAEQVADIDGLEYLTDISTEEIPTPGNKRHGKQYTEDEIRAIQVKTFFDRVLPGVVKFYADYYIMGDSYRCVWAITEYAPSTQQQALLAQLADKQNVTLKIYTRLVDSAEQSKIITNASRRTKAQQSDNKVERSVQAVNEFNDVVELISLLQKERQPLLHCAVYLELRSDTMDGLKALQRDIQLELLRSKITTERLTLRQREGMLSVMPFGRNMCGLQYEIALPASSVANLYPFSYSGKTDPEGFSLGRDKYGTNIIVDLDRRAADKTNSSVLVIGNSGQGKSYLLKTLSINRRESGKTVLVLDPEEEYRDLTAALGGCYLDFLSGEYLINPFEPRLWSLGDSDEPDDTDTPNAFKLKNRLSQHIAWLKDFFAAYKSFSGARLDALEIMLLKLYERFNIHSDTDFSSMRAVDFPTAEDLYQLIEDEFAHYDEHDGQIYTKDMLRELLLGLHSMCRGSDSCYFNGHTNITDDKVVCFGVKGLMDANTELKNAMLFNLLSYMQNKLLVEGNCTAVIDELYLFLEFKVAVLYIRNGIKRVRKRDSDFVLATQNIEDANLPGIKEYTKPLFAIPTHQFVFNPGSVKPKDYMDMLQLEENEFELIRYPQRGSCLYKCGNERYLLQVQTPEYKSCLFGSAGGR</sequence>
<dbReference type="InterPro" id="IPR043964">
    <property type="entry name" value="P-loop_TraG"/>
</dbReference>
<accession>A0A9D2M395</accession>
<dbReference type="Pfam" id="PF19044">
    <property type="entry name" value="P-loop_TraG"/>
    <property type="match status" value="1"/>
</dbReference>
<comment type="caution">
    <text evidence="2">The sequence shown here is derived from an EMBL/GenBank/DDBJ whole genome shotgun (WGS) entry which is preliminary data.</text>
</comment>
<organism evidence="2 3">
    <name type="scientific">Candidatus Ruthenibacterium avium</name>
    <dbReference type="NCBI Taxonomy" id="2838751"/>
    <lineage>
        <taxon>Bacteria</taxon>
        <taxon>Bacillati</taxon>
        <taxon>Bacillota</taxon>
        <taxon>Clostridia</taxon>
        <taxon>Eubacteriales</taxon>
        <taxon>Oscillospiraceae</taxon>
        <taxon>Ruthenibacterium</taxon>
    </lineage>
</organism>
<dbReference type="Proteomes" id="UP000824209">
    <property type="component" value="Unassembled WGS sequence"/>
</dbReference>
<dbReference type="Gene3D" id="1.10.8.730">
    <property type="match status" value="1"/>
</dbReference>
<dbReference type="AlphaFoldDB" id="A0A9D2M395"/>
<proteinExistence type="predicted"/>
<feature type="domain" description="TraG P-loop" evidence="1">
    <location>
        <begin position="258"/>
        <end position="563"/>
    </location>
</feature>
<dbReference type="PANTHER" id="PTHR30121:SF6">
    <property type="entry name" value="SLR6007 PROTEIN"/>
    <property type="match status" value="1"/>
</dbReference>
<dbReference type="PANTHER" id="PTHR30121">
    <property type="entry name" value="UNCHARACTERIZED PROTEIN YJGR-RELATED"/>
    <property type="match status" value="1"/>
</dbReference>
<evidence type="ECO:0000313" key="2">
    <source>
        <dbReference type="EMBL" id="HJB40372.1"/>
    </source>
</evidence>
<evidence type="ECO:0000259" key="1">
    <source>
        <dbReference type="Pfam" id="PF19044"/>
    </source>
</evidence>
<reference evidence="2" key="2">
    <citation type="submission" date="2021-04" db="EMBL/GenBank/DDBJ databases">
        <authorList>
            <person name="Gilroy R."/>
        </authorList>
    </citation>
    <scope>NUCLEOTIDE SEQUENCE</scope>
    <source>
        <strain evidence="2">ChiBcec8-14828</strain>
    </source>
</reference>
<dbReference type="EMBL" id="DWYA01000070">
    <property type="protein sequence ID" value="HJB40372.1"/>
    <property type="molecule type" value="Genomic_DNA"/>
</dbReference>
<reference evidence="2" key="1">
    <citation type="journal article" date="2021" name="PeerJ">
        <title>Extensive microbial diversity within the chicken gut microbiome revealed by metagenomics and culture.</title>
        <authorList>
            <person name="Gilroy R."/>
            <person name="Ravi A."/>
            <person name="Getino M."/>
            <person name="Pursley I."/>
            <person name="Horton D.L."/>
            <person name="Alikhan N.F."/>
            <person name="Baker D."/>
            <person name="Gharbi K."/>
            <person name="Hall N."/>
            <person name="Watson M."/>
            <person name="Adriaenssens E.M."/>
            <person name="Foster-Nyarko E."/>
            <person name="Jarju S."/>
            <person name="Secka A."/>
            <person name="Antonio M."/>
            <person name="Oren A."/>
            <person name="Chaudhuri R.R."/>
            <person name="La Ragione R."/>
            <person name="Hildebrand F."/>
            <person name="Pallen M.J."/>
        </authorList>
    </citation>
    <scope>NUCLEOTIDE SEQUENCE</scope>
    <source>
        <strain evidence="2">ChiBcec8-14828</strain>
    </source>
</reference>
<dbReference type="Gene3D" id="3.40.50.300">
    <property type="entry name" value="P-loop containing nucleotide triphosphate hydrolases"/>
    <property type="match status" value="1"/>
</dbReference>
<dbReference type="SUPFAM" id="SSF52540">
    <property type="entry name" value="P-loop containing nucleoside triphosphate hydrolases"/>
    <property type="match status" value="1"/>
</dbReference>
<protein>
    <submittedName>
        <fullName evidence="2">DUF87 domain-containing protein</fullName>
    </submittedName>
</protein>
<name>A0A9D2M395_9FIRM</name>
<dbReference type="InterPro" id="IPR027417">
    <property type="entry name" value="P-loop_NTPase"/>
</dbReference>